<accession>A0ACB8QE91</accession>
<reference evidence="1" key="2">
    <citation type="journal article" date="2022" name="New Phytol.">
        <title>Evolutionary transition to the ectomycorrhizal habit in the genomes of a hyperdiverse lineage of mushroom-forming fungi.</title>
        <authorList>
            <person name="Looney B."/>
            <person name="Miyauchi S."/>
            <person name="Morin E."/>
            <person name="Drula E."/>
            <person name="Courty P.E."/>
            <person name="Kohler A."/>
            <person name="Kuo A."/>
            <person name="LaButti K."/>
            <person name="Pangilinan J."/>
            <person name="Lipzen A."/>
            <person name="Riley R."/>
            <person name="Andreopoulos W."/>
            <person name="He G."/>
            <person name="Johnson J."/>
            <person name="Nolan M."/>
            <person name="Tritt A."/>
            <person name="Barry K.W."/>
            <person name="Grigoriev I.V."/>
            <person name="Nagy L.G."/>
            <person name="Hibbett D."/>
            <person name="Henrissat B."/>
            <person name="Matheny P.B."/>
            <person name="Labbe J."/>
            <person name="Martin F.M."/>
        </authorList>
    </citation>
    <scope>NUCLEOTIDE SEQUENCE</scope>
    <source>
        <strain evidence="1">EC-137</strain>
    </source>
</reference>
<evidence type="ECO:0000313" key="2">
    <source>
        <dbReference type="Proteomes" id="UP000814128"/>
    </source>
</evidence>
<protein>
    <submittedName>
        <fullName evidence="1">Uncharacterized protein</fullName>
    </submittedName>
</protein>
<sequence>LYHRHRRQQFLQGLATVHAGRGNPLPPALTGVNLQGYDPLTSQWNVLELTPDPGYIRFAAKDIDLFRLFQVVTAAGGSRKITDEHRWADLFTMFEIAPEMAKVLASYYLNILSPLEDAIMRRQQQQQQQQQHQQQQIHLPGVPPQPSQPSGSRTQFDNAAPPVQQHQPPPQAQPPPPQPLQPPQLVSGPIHAPPQVARSASSGSLALPSTEHASDPVMDPEAETRKRKLAIDEDAKRSRQKTGTSDPSAPPAPPSAPASASTSTMPSPSSTQGPRRRRVEYRPLLREIDTDAGRDLQAIQAEQRRYMAGAGGCRSLDDWGALEIDALTMSLRSRIALELSYALTTLTILSIMRNGPSGFPIHQCPDLLDELLDLAEETAFGDAPDTRDEPLPDEIVTQKELVQAILDDANALFSSDPPQGRKPPQAGPFQRPADILLCITNILRNLSLVPDNRDVLARHERLMPVCMRLCGVRRDAPALLLRAACPAFSLTDLVSARRDVLYLLVNLGHAVLLAPNLTQPATPSATRTAQRVFDLVAAYLLEPGPLSPYTLMLSSGARTPPPLPDAALEVLTRFALPDQNRKTLARAVPISHQRALFANLVHRLPLSDADFHVLREEAWLAHVERAIMALFALAFLAPPALKRAYRADTTLGVPRLLLRLVKRFTVGVSQQFRVFYSVCARRVVETLKVLDDAADAFEIAQATGPALAFGMGYGDAEEAEGDKGDGLLAGFQEDVLWGVMMQKEVSQDEFMFHELESLARVG</sequence>
<evidence type="ECO:0000313" key="1">
    <source>
        <dbReference type="EMBL" id="KAI0029616.1"/>
    </source>
</evidence>
<dbReference type="EMBL" id="MU273665">
    <property type="protein sequence ID" value="KAI0029616.1"/>
    <property type="molecule type" value="Genomic_DNA"/>
</dbReference>
<name>A0ACB8QE91_9AGAM</name>
<comment type="caution">
    <text evidence="1">The sequence shown here is derived from an EMBL/GenBank/DDBJ whole genome shotgun (WGS) entry which is preliminary data.</text>
</comment>
<proteinExistence type="predicted"/>
<gene>
    <name evidence="1" type="ORF">K488DRAFT_15958</name>
</gene>
<dbReference type="Proteomes" id="UP000814128">
    <property type="component" value="Unassembled WGS sequence"/>
</dbReference>
<feature type="non-terminal residue" evidence="1">
    <location>
        <position position="762"/>
    </location>
</feature>
<keyword evidence="2" id="KW-1185">Reference proteome</keyword>
<feature type="non-terminal residue" evidence="1">
    <location>
        <position position="1"/>
    </location>
</feature>
<organism evidence="1 2">
    <name type="scientific">Vararia minispora EC-137</name>
    <dbReference type="NCBI Taxonomy" id="1314806"/>
    <lineage>
        <taxon>Eukaryota</taxon>
        <taxon>Fungi</taxon>
        <taxon>Dikarya</taxon>
        <taxon>Basidiomycota</taxon>
        <taxon>Agaricomycotina</taxon>
        <taxon>Agaricomycetes</taxon>
        <taxon>Russulales</taxon>
        <taxon>Lachnocladiaceae</taxon>
        <taxon>Vararia</taxon>
    </lineage>
</organism>
<reference evidence="1" key="1">
    <citation type="submission" date="2021-02" db="EMBL/GenBank/DDBJ databases">
        <authorList>
            <consortium name="DOE Joint Genome Institute"/>
            <person name="Ahrendt S."/>
            <person name="Looney B.P."/>
            <person name="Miyauchi S."/>
            <person name="Morin E."/>
            <person name="Drula E."/>
            <person name="Courty P.E."/>
            <person name="Chicoki N."/>
            <person name="Fauchery L."/>
            <person name="Kohler A."/>
            <person name="Kuo A."/>
            <person name="Labutti K."/>
            <person name="Pangilinan J."/>
            <person name="Lipzen A."/>
            <person name="Riley R."/>
            <person name="Andreopoulos W."/>
            <person name="He G."/>
            <person name="Johnson J."/>
            <person name="Barry K.W."/>
            <person name="Grigoriev I.V."/>
            <person name="Nagy L."/>
            <person name="Hibbett D."/>
            <person name="Henrissat B."/>
            <person name="Matheny P.B."/>
            <person name="Labbe J."/>
            <person name="Martin F."/>
        </authorList>
    </citation>
    <scope>NUCLEOTIDE SEQUENCE</scope>
    <source>
        <strain evidence="1">EC-137</strain>
    </source>
</reference>